<dbReference type="InterPro" id="IPR034660">
    <property type="entry name" value="DinB/YfiT-like"/>
</dbReference>
<dbReference type="NCBIfam" id="TIGR03085">
    <property type="entry name" value="TIGR03085 family metal-binding protein"/>
    <property type="match status" value="1"/>
</dbReference>
<organism evidence="1 2">
    <name type="scientific">Pedococcus badiiscoriae</name>
    <dbReference type="NCBI Taxonomy" id="642776"/>
    <lineage>
        <taxon>Bacteria</taxon>
        <taxon>Bacillati</taxon>
        <taxon>Actinomycetota</taxon>
        <taxon>Actinomycetes</taxon>
        <taxon>Micrococcales</taxon>
        <taxon>Intrasporangiaceae</taxon>
        <taxon>Pedococcus</taxon>
    </lineage>
</organism>
<dbReference type="Proteomes" id="UP000573599">
    <property type="component" value="Unassembled WGS sequence"/>
</dbReference>
<protein>
    <submittedName>
        <fullName evidence="1">Uncharacterized protein (TIGR03085 family)</fullName>
    </submittedName>
</protein>
<evidence type="ECO:0000313" key="2">
    <source>
        <dbReference type="Proteomes" id="UP000573599"/>
    </source>
</evidence>
<comment type="caution">
    <text evidence="1">The sequence shown here is derived from an EMBL/GenBank/DDBJ whole genome shotgun (WGS) entry which is preliminary data.</text>
</comment>
<dbReference type="EMBL" id="JACCAB010000001">
    <property type="protein sequence ID" value="NYG08322.1"/>
    <property type="molecule type" value="Genomic_DNA"/>
</dbReference>
<keyword evidence="2" id="KW-1185">Reference proteome</keyword>
<accession>A0A852WSZ4</accession>
<sequence>MTHLARLEREALCDTLVTTGPGAPTLCSPWTTADLAAHLVVRERRPDLAPGIWVPALASRLEDGMAEYAAKPWDELVDLVRSGPPAWSPTQNSRVDNAVNLVEFFIHHEDVLRGDEAVGPRRELTERESRALWKTLSRMGKLFFRRSPVGVVLRTPGRDSLQVKEATDLGTVVVEGLPSELLLAAYGRRRVAALDVTGGEAAVAGLWDAPLGLG</sequence>
<dbReference type="RefSeq" id="WP_179422653.1">
    <property type="nucleotide sequence ID" value="NZ_JACCAB010000001.1"/>
</dbReference>
<gene>
    <name evidence="1" type="ORF">BJ986_002809</name>
</gene>
<evidence type="ECO:0000313" key="1">
    <source>
        <dbReference type="EMBL" id="NYG08322.1"/>
    </source>
</evidence>
<dbReference type="NCBIfam" id="TIGR03083">
    <property type="entry name" value="maleylpyruvate isomerase family mycothiol-dependent enzyme"/>
    <property type="match status" value="1"/>
</dbReference>
<dbReference type="SUPFAM" id="SSF109854">
    <property type="entry name" value="DinB/YfiT-like putative metalloenzymes"/>
    <property type="match status" value="1"/>
</dbReference>
<name>A0A852WSZ4_9MICO</name>
<reference evidence="1 2" key="1">
    <citation type="submission" date="2020-07" db="EMBL/GenBank/DDBJ databases">
        <title>Sequencing the genomes of 1000 actinobacteria strains.</title>
        <authorList>
            <person name="Klenk H.-P."/>
        </authorList>
    </citation>
    <scope>NUCLEOTIDE SEQUENCE [LARGE SCALE GENOMIC DNA]</scope>
    <source>
        <strain evidence="1 2">DSM 23987</strain>
    </source>
</reference>
<dbReference type="AlphaFoldDB" id="A0A852WSZ4"/>
<proteinExistence type="predicted"/>
<dbReference type="InterPro" id="IPR017517">
    <property type="entry name" value="Maleyloyr_isom"/>
</dbReference>
<dbReference type="InterPro" id="IPR017519">
    <property type="entry name" value="CHP03085"/>
</dbReference>